<name>A0A5M3ME26_CONPW</name>
<gene>
    <name evidence="2" type="ORF">CONPUDRAFT_157518</name>
</gene>
<dbReference type="KEGG" id="cput:CONPUDRAFT_157518"/>
<dbReference type="AlphaFoldDB" id="A0A5M3ME26"/>
<dbReference type="GeneID" id="19203773"/>
<evidence type="ECO:0000313" key="2">
    <source>
        <dbReference type="EMBL" id="EIW77256.1"/>
    </source>
</evidence>
<feature type="compositionally biased region" description="Pro residues" evidence="1">
    <location>
        <begin position="131"/>
        <end position="149"/>
    </location>
</feature>
<proteinExistence type="predicted"/>
<evidence type="ECO:0000256" key="1">
    <source>
        <dbReference type="SAM" id="MobiDB-lite"/>
    </source>
</evidence>
<feature type="compositionally biased region" description="Low complexity" evidence="1">
    <location>
        <begin position="118"/>
        <end position="130"/>
    </location>
</feature>
<dbReference type="EMBL" id="JH711584">
    <property type="protein sequence ID" value="EIW77256.1"/>
    <property type="molecule type" value="Genomic_DNA"/>
</dbReference>
<evidence type="ECO:0000313" key="3">
    <source>
        <dbReference type="Proteomes" id="UP000053558"/>
    </source>
</evidence>
<dbReference type="RefSeq" id="XP_007772665.1">
    <property type="nucleotide sequence ID" value="XM_007774475.1"/>
</dbReference>
<reference evidence="3" key="1">
    <citation type="journal article" date="2012" name="Science">
        <title>The Paleozoic origin of enzymatic lignin decomposition reconstructed from 31 fungal genomes.</title>
        <authorList>
            <person name="Floudas D."/>
            <person name="Binder M."/>
            <person name="Riley R."/>
            <person name="Barry K."/>
            <person name="Blanchette R.A."/>
            <person name="Henrissat B."/>
            <person name="Martinez A.T."/>
            <person name="Otillar R."/>
            <person name="Spatafora J.W."/>
            <person name="Yadav J.S."/>
            <person name="Aerts A."/>
            <person name="Benoit I."/>
            <person name="Boyd A."/>
            <person name="Carlson A."/>
            <person name="Copeland A."/>
            <person name="Coutinho P.M."/>
            <person name="de Vries R.P."/>
            <person name="Ferreira P."/>
            <person name="Findley K."/>
            <person name="Foster B."/>
            <person name="Gaskell J."/>
            <person name="Glotzer D."/>
            <person name="Gorecki P."/>
            <person name="Heitman J."/>
            <person name="Hesse C."/>
            <person name="Hori C."/>
            <person name="Igarashi K."/>
            <person name="Jurgens J.A."/>
            <person name="Kallen N."/>
            <person name="Kersten P."/>
            <person name="Kohler A."/>
            <person name="Kuees U."/>
            <person name="Kumar T.K.A."/>
            <person name="Kuo A."/>
            <person name="LaButti K."/>
            <person name="Larrondo L.F."/>
            <person name="Lindquist E."/>
            <person name="Ling A."/>
            <person name="Lombard V."/>
            <person name="Lucas S."/>
            <person name="Lundell T."/>
            <person name="Martin R."/>
            <person name="McLaughlin D.J."/>
            <person name="Morgenstern I."/>
            <person name="Morin E."/>
            <person name="Murat C."/>
            <person name="Nagy L.G."/>
            <person name="Nolan M."/>
            <person name="Ohm R.A."/>
            <person name="Patyshakuliyeva A."/>
            <person name="Rokas A."/>
            <person name="Ruiz-Duenas F.J."/>
            <person name="Sabat G."/>
            <person name="Salamov A."/>
            <person name="Samejima M."/>
            <person name="Schmutz J."/>
            <person name="Slot J.C."/>
            <person name="St John F."/>
            <person name="Stenlid J."/>
            <person name="Sun H."/>
            <person name="Sun S."/>
            <person name="Syed K."/>
            <person name="Tsang A."/>
            <person name="Wiebenga A."/>
            <person name="Young D."/>
            <person name="Pisabarro A."/>
            <person name="Eastwood D.C."/>
            <person name="Martin F."/>
            <person name="Cullen D."/>
            <person name="Grigoriev I.V."/>
            <person name="Hibbett D.S."/>
        </authorList>
    </citation>
    <scope>NUCLEOTIDE SEQUENCE [LARGE SCALE GENOMIC DNA]</scope>
    <source>
        <strain evidence="3">RWD-64-598 SS2</strain>
    </source>
</reference>
<feature type="region of interest" description="Disordered" evidence="1">
    <location>
        <begin position="91"/>
        <end position="157"/>
    </location>
</feature>
<protein>
    <submittedName>
        <fullName evidence="2">Uncharacterized protein</fullName>
    </submittedName>
</protein>
<dbReference type="Proteomes" id="UP000053558">
    <property type="component" value="Unassembled WGS sequence"/>
</dbReference>
<feature type="compositionally biased region" description="Low complexity" evidence="1">
    <location>
        <begin position="91"/>
        <end position="106"/>
    </location>
</feature>
<organism evidence="2 3">
    <name type="scientific">Coniophora puteana (strain RWD-64-598)</name>
    <name type="common">Brown rot fungus</name>
    <dbReference type="NCBI Taxonomy" id="741705"/>
    <lineage>
        <taxon>Eukaryota</taxon>
        <taxon>Fungi</taxon>
        <taxon>Dikarya</taxon>
        <taxon>Basidiomycota</taxon>
        <taxon>Agaricomycotina</taxon>
        <taxon>Agaricomycetes</taxon>
        <taxon>Agaricomycetidae</taxon>
        <taxon>Boletales</taxon>
        <taxon>Coniophorineae</taxon>
        <taxon>Coniophoraceae</taxon>
        <taxon>Coniophora</taxon>
    </lineage>
</organism>
<keyword evidence="3" id="KW-1185">Reference proteome</keyword>
<sequence length="231" mass="25065">MSTSSQPSYSAPGLAGPPPPVMVNSRPHCPRCFRCIRVKYCENGEAHHLHRYFLTCHAPGHPTYWHWCDRDEPDPELVAYYHSMLPEMSSSVSSSSLGTSSSASMLGPPTAAGQPNAHSSSSTPSFSNPHSLPPPTLSLPSAPQLPPLAHPHAHPADDTKCAADDTKCAFAPCPKLRPLKNYRCERGMCKTHCNDHGGCRTAKGHRPEQAGKRQPSCNSRSLFCVDRPVAH</sequence>
<comment type="caution">
    <text evidence="2">The sequence shown here is derived from an EMBL/GenBank/DDBJ whole genome shotgun (WGS) entry which is preliminary data.</text>
</comment>
<accession>A0A5M3ME26</accession>